<dbReference type="EMBL" id="WXEW01000001">
    <property type="protein sequence ID" value="NAS20835.1"/>
    <property type="molecule type" value="Genomic_DNA"/>
</dbReference>
<dbReference type="Gene3D" id="3.90.1200.10">
    <property type="match status" value="1"/>
</dbReference>
<dbReference type="AlphaFoldDB" id="A0A7C9NC52"/>
<dbReference type="InterPro" id="IPR011009">
    <property type="entry name" value="Kinase-like_dom_sf"/>
</dbReference>
<dbReference type="GO" id="GO:0016740">
    <property type="term" value="F:transferase activity"/>
    <property type="evidence" value="ECO:0007669"/>
    <property type="project" value="UniProtKB-KW"/>
</dbReference>
<evidence type="ECO:0000313" key="3">
    <source>
        <dbReference type="Proteomes" id="UP000479526"/>
    </source>
</evidence>
<sequence>MVRVSLLDELVRHAGGGDHTVLKDTRVLVVRVGDVVVKAHEADTDEAALKARLAVELPAGLMLRALSVDRVGGRIVTVWPAGTPLTPDDLDDAPWEEAGELLAELHRQPVPDGVPMMGGPERVTRAVARLEPHDVPRRAYTTLNLNQRRRALTHGDWHLGQLLRHDGAWTLIDPDDLGWGDPAWDLARPAAWLANGLMDPAGWDRLTRSYLRAGGTAISGDDMWRELDGPARALTVQLAAVAVANAREDGVPLDDAAEALISSCERILAAPPLS</sequence>
<reference evidence="2 3" key="1">
    <citation type="submission" date="2020-01" db="EMBL/GenBank/DDBJ databases">
        <title>Herbidospora sp. NEAU-GS84 nov., a novel actinomycete isolated from soil.</title>
        <authorList>
            <person name="Han L."/>
        </authorList>
    </citation>
    <scope>NUCLEOTIDE SEQUENCE [LARGE SCALE GENOMIC DNA]</scope>
    <source>
        <strain evidence="2 3">NEAU-GS84</strain>
    </source>
</reference>
<evidence type="ECO:0000313" key="2">
    <source>
        <dbReference type="EMBL" id="NAS20835.1"/>
    </source>
</evidence>
<gene>
    <name evidence="2" type="ORF">GT755_03945</name>
</gene>
<proteinExistence type="predicted"/>
<name>A0A7C9NC52_9ACTN</name>
<comment type="caution">
    <text evidence="2">The sequence shown here is derived from an EMBL/GenBank/DDBJ whole genome shotgun (WGS) entry which is preliminary data.</text>
</comment>
<protein>
    <submittedName>
        <fullName evidence="2">Phosphotransferase</fullName>
    </submittedName>
</protein>
<dbReference type="Pfam" id="PF01636">
    <property type="entry name" value="APH"/>
    <property type="match status" value="1"/>
</dbReference>
<accession>A0A7C9NC52</accession>
<keyword evidence="3" id="KW-1185">Reference proteome</keyword>
<dbReference type="Proteomes" id="UP000479526">
    <property type="component" value="Unassembled WGS sequence"/>
</dbReference>
<evidence type="ECO:0000259" key="1">
    <source>
        <dbReference type="Pfam" id="PF01636"/>
    </source>
</evidence>
<keyword evidence="2" id="KW-0808">Transferase</keyword>
<feature type="domain" description="Aminoglycoside phosphotransferase" evidence="1">
    <location>
        <begin position="45"/>
        <end position="223"/>
    </location>
</feature>
<organism evidence="2 3">
    <name type="scientific">Herbidospora solisilvae</name>
    <dbReference type="NCBI Taxonomy" id="2696284"/>
    <lineage>
        <taxon>Bacteria</taxon>
        <taxon>Bacillati</taxon>
        <taxon>Actinomycetota</taxon>
        <taxon>Actinomycetes</taxon>
        <taxon>Streptosporangiales</taxon>
        <taxon>Streptosporangiaceae</taxon>
        <taxon>Herbidospora</taxon>
    </lineage>
</organism>
<dbReference type="SUPFAM" id="SSF56112">
    <property type="entry name" value="Protein kinase-like (PK-like)"/>
    <property type="match status" value="1"/>
</dbReference>
<dbReference type="InterPro" id="IPR002575">
    <property type="entry name" value="Aminoglycoside_PTrfase"/>
</dbReference>